<dbReference type="GeneID" id="29990167"/>
<dbReference type="Gene3D" id="1.20.1250.20">
    <property type="entry name" value="MFS general substrate transporter like domains"/>
    <property type="match status" value="1"/>
</dbReference>
<dbReference type="PANTHER" id="PTHR23501">
    <property type="entry name" value="MAJOR FACILITATOR SUPERFAMILY"/>
    <property type="match status" value="1"/>
</dbReference>
<keyword evidence="5 7" id="KW-1133">Transmembrane helix</keyword>
<dbReference type="Pfam" id="PF07690">
    <property type="entry name" value="MFS_1"/>
    <property type="match status" value="1"/>
</dbReference>
<dbReference type="GO" id="GO:0022857">
    <property type="term" value="F:transmembrane transporter activity"/>
    <property type="evidence" value="ECO:0007669"/>
    <property type="project" value="InterPro"/>
</dbReference>
<keyword evidence="3" id="KW-0813">Transport</keyword>
<dbReference type="SUPFAM" id="SSF103473">
    <property type="entry name" value="MFS general substrate transporter"/>
    <property type="match status" value="1"/>
</dbReference>
<feature type="transmembrane region" description="Helical" evidence="7">
    <location>
        <begin position="396"/>
        <end position="419"/>
    </location>
</feature>
<reference evidence="9 10" key="1">
    <citation type="journal article" date="2016" name="Genome Announc.">
        <title>Draft Whole-Genome Sequence of Trichoderma gamsii T6085, a Promising Biocontrol Agent of Fusarium Head Blight on Wheat.</title>
        <authorList>
            <person name="Baroncelli R."/>
            <person name="Zapparata A."/>
            <person name="Piaggeschi G."/>
            <person name="Sarrocco S."/>
            <person name="Vannacci G."/>
        </authorList>
    </citation>
    <scope>NUCLEOTIDE SEQUENCE [LARGE SCALE GENOMIC DNA]</scope>
    <source>
        <strain evidence="9 10">T6085</strain>
    </source>
</reference>
<feature type="transmembrane region" description="Helical" evidence="7">
    <location>
        <begin position="156"/>
        <end position="176"/>
    </location>
</feature>
<comment type="caution">
    <text evidence="9">The sequence shown here is derived from an EMBL/GenBank/DDBJ whole genome shotgun (WGS) entry which is preliminary data.</text>
</comment>
<evidence type="ECO:0000256" key="3">
    <source>
        <dbReference type="ARBA" id="ARBA00022448"/>
    </source>
</evidence>
<dbReference type="PROSITE" id="PS50850">
    <property type="entry name" value="MFS"/>
    <property type="match status" value="1"/>
</dbReference>
<gene>
    <name evidence="9" type="ORF">TGAM01_v209848</name>
</gene>
<comment type="similarity">
    <text evidence="2">Belongs to the major facilitator superfamily. TCR/Tet family.</text>
</comment>
<name>A0A2P4ZAF1_9HYPO</name>
<accession>A0A2P4ZAF1</accession>
<feature type="transmembrane region" description="Helical" evidence="7">
    <location>
        <begin position="334"/>
        <end position="353"/>
    </location>
</feature>
<dbReference type="RefSeq" id="XP_018656701.1">
    <property type="nucleotide sequence ID" value="XM_018810084.1"/>
</dbReference>
<keyword evidence="4 7" id="KW-0812">Transmembrane</keyword>
<feature type="domain" description="Major facilitator superfamily (MFS) profile" evidence="8">
    <location>
        <begin position="1"/>
        <end position="498"/>
    </location>
</feature>
<feature type="transmembrane region" description="Helical" evidence="7">
    <location>
        <begin position="301"/>
        <end position="322"/>
    </location>
</feature>
<evidence type="ECO:0000313" key="10">
    <source>
        <dbReference type="Proteomes" id="UP000054821"/>
    </source>
</evidence>
<keyword evidence="10" id="KW-1185">Reference proteome</keyword>
<dbReference type="InterPro" id="IPR036259">
    <property type="entry name" value="MFS_trans_sf"/>
</dbReference>
<sequence length="506" mass="54018">MKRTYSTPEMHNAGLDTTIAADVQGSVYEALGEIQNLQWVGLGFPMASVAVILLMGRLYSMFNIKWLMIITTAIFEIGSAICGAAPTSDALIIGRVIAGIGGSGMYLGALSYFSVFTTNKEASLYNAGIGLAWGFGSILGPVIGGAFSDSSATWRWAFYINLPLAALMSPVYLFIFPSFRPSRDQTMLQSLKSIDSVGAILNAVVFVLFMLVLTFGGATWAWGSGPTIAVWVVWGVSLTLFILQQAFFIFTDAETRLFPLHLLKSRALALVCVGTATSATAVAVTIYYVPLLFQVTRNDSALQAAVRLLPFIVFFIFFVMVAGGSLPVVQRYNLYYILGGALVVTGGALLFTITPETSVARIYGYEILVAAGAGLPFQNGYAIAASKVAKQDRASAIGLINVAQIGFMALSLAAAGALFQNLGYQSLRDALADFHFPDDYVRSALAGKISPIFKSADSDVVDVAVRAIFSTIRRVFGMLVGTGAVLLVGGLLMPWEKVDFAPAAED</sequence>
<evidence type="ECO:0000256" key="1">
    <source>
        <dbReference type="ARBA" id="ARBA00004141"/>
    </source>
</evidence>
<evidence type="ECO:0000256" key="2">
    <source>
        <dbReference type="ARBA" id="ARBA00007520"/>
    </source>
</evidence>
<keyword evidence="6 7" id="KW-0472">Membrane</keyword>
<comment type="subcellular location">
    <subcellularLocation>
        <location evidence="1">Membrane</location>
        <topology evidence="1">Multi-pass membrane protein</topology>
    </subcellularLocation>
</comment>
<feature type="transmembrane region" description="Helical" evidence="7">
    <location>
        <begin position="124"/>
        <end position="144"/>
    </location>
</feature>
<dbReference type="InterPro" id="IPR020846">
    <property type="entry name" value="MFS_dom"/>
</dbReference>
<evidence type="ECO:0000256" key="4">
    <source>
        <dbReference type="ARBA" id="ARBA00022692"/>
    </source>
</evidence>
<evidence type="ECO:0000313" key="9">
    <source>
        <dbReference type="EMBL" id="PON21257.1"/>
    </source>
</evidence>
<dbReference type="PANTHER" id="PTHR23501:SF12">
    <property type="entry name" value="MAJOR FACILITATOR SUPERFAMILY (MFS) PROFILE DOMAIN-CONTAINING PROTEIN-RELATED"/>
    <property type="match status" value="1"/>
</dbReference>
<protein>
    <submittedName>
        <fullName evidence="9">Major facilitator superfamily transporter</fullName>
    </submittedName>
</protein>
<feature type="transmembrane region" description="Helical" evidence="7">
    <location>
        <begin position="475"/>
        <end position="495"/>
    </location>
</feature>
<dbReference type="GO" id="GO:0005886">
    <property type="term" value="C:plasma membrane"/>
    <property type="evidence" value="ECO:0007669"/>
    <property type="project" value="TreeGrafter"/>
</dbReference>
<feature type="transmembrane region" description="Helical" evidence="7">
    <location>
        <begin position="66"/>
        <end position="86"/>
    </location>
</feature>
<evidence type="ECO:0000256" key="5">
    <source>
        <dbReference type="ARBA" id="ARBA00022989"/>
    </source>
</evidence>
<feature type="transmembrane region" description="Helical" evidence="7">
    <location>
        <begin position="197"/>
        <end position="222"/>
    </location>
</feature>
<feature type="transmembrane region" description="Helical" evidence="7">
    <location>
        <begin position="92"/>
        <end position="112"/>
    </location>
</feature>
<feature type="transmembrane region" description="Helical" evidence="7">
    <location>
        <begin position="268"/>
        <end position="289"/>
    </location>
</feature>
<evidence type="ECO:0000259" key="8">
    <source>
        <dbReference type="PROSITE" id="PS50850"/>
    </source>
</evidence>
<feature type="transmembrane region" description="Helical" evidence="7">
    <location>
        <begin position="228"/>
        <end position="248"/>
    </location>
</feature>
<organism evidence="9 10">
    <name type="scientific">Trichoderma gamsii</name>
    <dbReference type="NCBI Taxonomy" id="398673"/>
    <lineage>
        <taxon>Eukaryota</taxon>
        <taxon>Fungi</taxon>
        <taxon>Dikarya</taxon>
        <taxon>Ascomycota</taxon>
        <taxon>Pezizomycotina</taxon>
        <taxon>Sordariomycetes</taxon>
        <taxon>Hypocreomycetidae</taxon>
        <taxon>Hypocreales</taxon>
        <taxon>Hypocreaceae</taxon>
        <taxon>Trichoderma</taxon>
    </lineage>
</organism>
<dbReference type="EMBL" id="JPDN02000052">
    <property type="protein sequence ID" value="PON21257.1"/>
    <property type="molecule type" value="Genomic_DNA"/>
</dbReference>
<proteinExistence type="inferred from homology"/>
<dbReference type="InterPro" id="IPR011701">
    <property type="entry name" value="MFS"/>
</dbReference>
<feature type="transmembrane region" description="Helical" evidence="7">
    <location>
        <begin position="39"/>
        <end position="59"/>
    </location>
</feature>
<dbReference type="AlphaFoldDB" id="A0A2P4ZAF1"/>
<evidence type="ECO:0000256" key="6">
    <source>
        <dbReference type="ARBA" id="ARBA00023136"/>
    </source>
</evidence>
<evidence type="ECO:0000256" key="7">
    <source>
        <dbReference type="SAM" id="Phobius"/>
    </source>
</evidence>
<dbReference type="Proteomes" id="UP000054821">
    <property type="component" value="Unassembled WGS sequence"/>
</dbReference>